<dbReference type="GO" id="GO:0006935">
    <property type="term" value="P:chemotaxis"/>
    <property type="evidence" value="ECO:0007669"/>
    <property type="project" value="InterPro"/>
</dbReference>
<dbReference type="InterPro" id="IPR004089">
    <property type="entry name" value="MCPsignal_dom"/>
</dbReference>
<dbReference type="Gene3D" id="1.10.490.10">
    <property type="entry name" value="Globins"/>
    <property type="match status" value="1"/>
</dbReference>
<protein>
    <submittedName>
        <fullName evidence="5">Methyl-accepting chemotaxis protein</fullName>
    </submittedName>
</protein>
<gene>
    <name evidence="5" type="ORF">GGQ98_002613</name>
</gene>
<evidence type="ECO:0000313" key="6">
    <source>
        <dbReference type="Proteomes" id="UP000566324"/>
    </source>
</evidence>
<dbReference type="InterPro" id="IPR004090">
    <property type="entry name" value="Chemotax_Me-accpt_rcpt"/>
</dbReference>
<proteinExistence type="inferred from homology"/>
<dbReference type="GO" id="GO:0004888">
    <property type="term" value="F:transmembrane signaling receptor activity"/>
    <property type="evidence" value="ECO:0007669"/>
    <property type="project" value="InterPro"/>
</dbReference>
<dbReference type="PROSITE" id="PS50111">
    <property type="entry name" value="CHEMOTAXIS_TRANSDUC_2"/>
    <property type="match status" value="1"/>
</dbReference>
<evidence type="ECO:0000256" key="2">
    <source>
        <dbReference type="ARBA" id="ARBA00029447"/>
    </source>
</evidence>
<dbReference type="PANTHER" id="PTHR32089">
    <property type="entry name" value="METHYL-ACCEPTING CHEMOTAXIS PROTEIN MCPB"/>
    <property type="match status" value="1"/>
</dbReference>
<dbReference type="EMBL" id="JACHNZ010000031">
    <property type="protein sequence ID" value="MBB4632984.1"/>
    <property type="molecule type" value="Genomic_DNA"/>
</dbReference>
<feature type="domain" description="Methyl-accepting transducer" evidence="4">
    <location>
        <begin position="187"/>
        <end position="409"/>
    </location>
</feature>
<keyword evidence="6" id="KW-1185">Reference proteome</keyword>
<evidence type="ECO:0000259" key="4">
    <source>
        <dbReference type="PROSITE" id="PS50111"/>
    </source>
</evidence>
<evidence type="ECO:0000256" key="3">
    <source>
        <dbReference type="PROSITE-ProRule" id="PRU00284"/>
    </source>
</evidence>
<organism evidence="5 6">
    <name type="scientific">Sphingosinicella soli</name>
    <dbReference type="NCBI Taxonomy" id="333708"/>
    <lineage>
        <taxon>Bacteria</taxon>
        <taxon>Pseudomonadati</taxon>
        <taxon>Pseudomonadota</taxon>
        <taxon>Alphaproteobacteria</taxon>
        <taxon>Sphingomonadales</taxon>
        <taxon>Sphingosinicellaceae</taxon>
        <taxon>Sphingosinicella</taxon>
    </lineage>
</organism>
<name>A0A7W7B337_9SPHN</name>
<dbReference type="GO" id="GO:0007165">
    <property type="term" value="P:signal transduction"/>
    <property type="evidence" value="ECO:0007669"/>
    <property type="project" value="UniProtKB-KW"/>
</dbReference>
<evidence type="ECO:0000256" key="1">
    <source>
        <dbReference type="ARBA" id="ARBA00023224"/>
    </source>
</evidence>
<dbReference type="GO" id="GO:0019825">
    <property type="term" value="F:oxygen binding"/>
    <property type="evidence" value="ECO:0007669"/>
    <property type="project" value="InterPro"/>
</dbReference>
<dbReference type="Pfam" id="PF00015">
    <property type="entry name" value="MCPsignal"/>
    <property type="match status" value="1"/>
</dbReference>
<dbReference type="GO" id="GO:0016020">
    <property type="term" value="C:membrane"/>
    <property type="evidence" value="ECO:0007669"/>
    <property type="project" value="InterPro"/>
</dbReference>
<dbReference type="PRINTS" id="PR00260">
    <property type="entry name" value="CHEMTRNSDUCR"/>
</dbReference>
<dbReference type="PANTHER" id="PTHR32089:SF112">
    <property type="entry name" value="LYSOZYME-LIKE PROTEIN-RELATED"/>
    <property type="match status" value="1"/>
</dbReference>
<evidence type="ECO:0000313" key="5">
    <source>
        <dbReference type="EMBL" id="MBB4632984.1"/>
    </source>
</evidence>
<dbReference type="AlphaFoldDB" id="A0A7W7B337"/>
<reference evidence="5 6" key="1">
    <citation type="submission" date="2020-08" db="EMBL/GenBank/DDBJ databases">
        <title>Genomic Encyclopedia of Type Strains, Phase IV (KMG-IV): sequencing the most valuable type-strain genomes for metagenomic binning, comparative biology and taxonomic classification.</title>
        <authorList>
            <person name="Goeker M."/>
        </authorList>
    </citation>
    <scope>NUCLEOTIDE SEQUENCE [LARGE SCALE GENOMIC DNA]</scope>
    <source>
        <strain evidence="5 6">DSM 17328</strain>
    </source>
</reference>
<sequence length="442" mass="47301">MIDNEMSSWRERLHSYRITDEDQRLMPELWQALEPVAPQMAQAFWEVFGPSAGAGDDLTPEHKRIMIENSVAYTRQNLTDPLDSAWMERVALHGNGVFAAGAKSHEAVGAFSCAYDVAYEHLPHLIEDRTKLGKMLRVLSKICELEVDLVLTRVLVLRDKQRTDEIHAYGEKFRTLIASAVERASQRSAAVRAQSATAAVKARDMISKSAEVAAAAEQSAMAMRQAAETAAGLIRTIEETRAEVDGAATVADRATSQAGEAVVSVTLLAKHSETIESIVSLIRDIAGQTNLLALNATIEAARAGDAGRGFAVVAQEVKSLAGQTARATDDIAKQIAAIQEATQSTVAANGSIRDTVDGVRRSADRIKGAMDNQAATVTMITGSVDETALSADAMSAAIASIRQSTESVASEVDSVRVVFAEMDEQLTQLQSAVGEFMTAIAA</sequence>
<dbReference type="InterPro" id="IPR012292">
    <property type="entry name" value="Globin/Proto"/>
</dbReference>
<dbReference type="RefSeq" id="WP_207791404.1">
    <property type="nucleotide sequence ID" value="NZ_JACHNZ010000031.1"/>
</dbReference>
<accession>A0A7W7B337</accession>
<comment type="similarity">
    <text evidence="2">Belongs to the methyl-accepting chemotaxis (MCP) protein family.</text>
</comment>
<keyword evidence="1 3" id="KW-0807">Transducer</keyword>
<dbReference type="Gene3D" id="1.10.287.950">
    <property type="entry name" value="Methyl-accepting chemotaxis protein"/>
    <property type="match status" value="1"/>
</dbReference>
<dbReference type="Proteomes" id="UP000566324">
    <property type="component" value="Unassembled WGS sequence"/>
</dbReference>
<dbReference type="SMART" id="SM00283">
    <property type="entry name" value="MA"/>
    <property type="match status" value="1"/>
</dbReference>
<dbReference type="GO" id="GO:0020037">
    <property type="term" value="F:heme binding"/>
    <property type="evidence" value="ECO:0007669"/>
    <property type="project" value="InterPro"/>
</dbReference>
<comment type="caution">
    <text evidence="5">The sequence shown here is derived from an EMBL/GenBank/DDBJ whole genome shotgun (WGS) entry which is preliminary data.</text>
</comment>
<dbReference type="SUPFAM" id="SSF58104">
    <property type="entry name" value="Methyl-accepting chemotaxis protein (MCP) signaling domain"/>
    <property type="match status" value="1"/>
</dbReference>